<reference evidence="2 3" key="1">
    <citation type="submission" date="2020-05" db="EMBL/GenBank/DDBJ databases">
        <authorList>
            <person name="Campoy J."/>
            <person name="Schneeberger K."/>
            <person name="Spophaly S."/>
        </authorList>
    </citation>
    <scope>NUCLEOTIDE SEQUENCE [LARGE SCALE GENOMIC DNA]</scope>
    <source>
        <strain evidence="2">PruArmRojPasFocal</strain>
    </source>
</reference>
<proteinExistence type="predicted"/>
<accession>A0A6J5U113</accession>
<feature type="compositionally biased region" description="Polar residues" evidence="1">
    <location>
        <begin position="57"/>
        <end position="75"/>
    </location>
</feature>
<sequence length="94" mass="9740">MRSSTDPTPTASSTSSTTWPPSRTTKASIGATYSTPASARPLGSKAPAFGARRSGSYPRSTATISSPPLKRTSNGEGCVGYGQDNRNTQDGQWA</sequence>
<dbReference type="Proteomes" id="UP000507222">
    <property type="component" value="Unassembled WGS sequence"/>
</dbReference>
<dbReference type="EMBL" id="CAEKDK010000002">
    <property type="protein sequence ID" value="CAB4270030.1"/>
    <property type="molecule type" value="Genomic_DNA"/>
</dbReference>
<evidence type="ECO:0000313" key="2">
    <source>
        <dbReference type="EMBL" id="CAB4270030.1"/>
    </source>
</evidence>
<organism evidence="2 3">
    <name type="scientific">Prunus armeniaca</name>
    <name type="common">Apricot</name>
    <name type="synonym">Armeniaca vulgaris</name>
    <dbReference type="NCBI Taxonomy" id="36596"/>
    <lineage>
        <taxon>Eukaryota</taxon>
        <taxon>Viridiplantae</taxon>
        <taxon>Streptophyta</taxon>
        <taxon>Embryophyta</taxon>
        <taxon>Tracheophyta</taxon>
        <taxon>Spermatophyta</taxon>
        <taxon>Magnoliopsida</taxon>
        <taxon>eudicotyledons</taxon>
        <taxon>Gunneridae</taxon>
        <taxon>Pentapetalae</taxon>
        <taxon>rosids</taxon>
        <taxon>fabids</taxon>
        <taxon>Rosales</taxon>
        <taxon>Rosaceae</taxon>
        <taxon>Amygdaloideae</taxon>
        <taxon>Amygdaleae</taxon>
        <taxon>Prunus</taxon>
    </lineage>
</organism>
<protein>
    <submittedName>
        <fullName evidence="2">Uncharacterized protein</fullName>
    </submittedName>
</protein>
<evidence type="ECO:0000256" key="1">
    <source>
        <dbReference type="SAM" id="MobiDB-lite"/>
    </source>
</evidence>
<feature type="compositionally biased region" description="Polar residues" evidence="1">
    <location>
        <begin position="84"/>
        <end position="94"/>
    </location>
</feature>
<name>A0A6J5U113_PRUAR</name>
<feature type="region of interest" description="Disordered" evidence="1">
    <location>
        <begin position="1"/>
        <end position="94"/>
    </location>
</feature>
<dbReference type="AlphaFoldDB" id="A0A6J5U113"/>
<gene>
    <name evidence="2" type="ORF">CURHAP_LOCUS15983</name>
</gene>
<evidence type="ECO:0000313" key="3">
    <source>
        <dbReference type="Proteomes" id="UP000507222"/>
    </source>
</evidence>
<feature type="compositionally biased region" description="Low complexity" evidence="1">
    <location>
        <begin position="1"/>
        <end position="25"/>
    </location>
</feature>